<feature type="chain" id="PRO_5047044040" evidence="4">
    <location>
        <begin position="19"/>
        <end position="381"/>
    </location>
</feature>
<gene>
    <name evidence="6" type="ORF">GCM10023091_18550</name>
</gene>
<comment type="similarity">
    <text evidence="3">Belongs to the glycosyl hydrolase 5 (cellulase A) family.</text>
</comment>
<evidence type="ECO:0000256" key="1">
    <source>
        <dbReference type="ARBA" id="ARBA00022801"/>
    </source>
</evidence>
<dbReference type="Gene3D" id="3.20.20.80">
    <property type="entry name" value="Glycosidases"/>
    <property type="match status" value="1"/>
</dbReference>
<keyword evidence="7" id="KW-1185">Reference proteome</keyword>
<evidence type="ECO:0000313" key="6">
    <source>
        <dbReference type="EMBL" id="GAA4438214.1"/>
    </source>
</evidence>
<dbReference type="RefSeq" id="WP_345028253.1">
    <property type="nucleotide sequence ID" value="NZ_BAABEY010000018.1"/>
</dbReference>
<evidence type="ECO:0000313" key="7">
    <source>
        <dbReference type="Proteomes" id="UP001501508"/>
    </source>
</evidence>
<proteinExistence type="inferred from homology"/>
<name>A0ABP8LYW1_9BACT</name>
<dbReference type="PROSITE" id="PS51257">
    <property type="entry name" value="PROKAR_LIPOPROTEIN"/>
    <property type="match status" value="1"/>
</dbReference>
<feature type="domain" description="Glycoside hydrolase family 5" evidence="5">
    <location>
        <begin position="87"/>
        <end position="328"/>
    </location>
</feature>
<dbReference type="Pfam" id="PF00150">
    <property type="entry name" value="Cellulase"/>
    <property type="match status" value="1"/>
</dbReference>
<accession>A0ABP8LYW1</accession>
<keyword evidence="4" id="KW-0732">Signal</keyword>
<evidence type="ECO:0000256" key="4">
    <source>
        <dbReference type="SAM" id="SignalP"/>
    </source>
</evidence>
<evidence type="ECO:0000256" key="2">
    <source>
        <dbReference type="ARBA" id="ARBA00023295"/>
    </source>
</evidence>
<keyword evidence="2 3" id="KW-0326">Glycosidase</keyword>
<keyword evidence="1 3" id="KW-0378">Hydrolase</keyword>
<feature type="signal peptide" evidence="4">
    <location>
        <begin position="1"/>
        <end position="18"/>
    </location>
</feature>
<evidence type="ECO:0000259" key="5">
    <source>
        <dbReference type="Pfam" id="PF00150"/>
    </source>
</evidence>
<sequence length="381" mass="43545">MKSTYFILLAAMAFAAGACTGEKKKEQPPVDSGRDRWTVQQANDWYQSQPWLVGCNFLPSTASNQLEMWQASSFDTATINRELGWAAGLGMNTVRVYLHDLLYEQDSSGFYQRVDTFLEIASRHKIKPVLVLFDSVWDPFPKPGEQRVPKPHVHNAGWVQSPGKEALLDSTRHPRLQNYVRGTVGHFANDTRILAWDVWNEPENPNKSAYGDVEIPDKATVVLPLLETTFHTARSVNPVQPLTAGVWRDDWSEESKLTPINRLMLDESDVISFHSYDSPEEFEKRVKWLQPLGRPLICTEYMARGNNSTFEGILPIAKAHRVAAINWGLVDGKSQTIYPWDSWKKTYTGEPETWFHDIFRRDGTPYKESEVVFIKKIISEK</sequence>
<dbReference type="InterPro" id="IPR001547">
    <property type="entry name" value="Glyco_hydro_5"/>
</dbReference>
<dbReference type="EMBL" id="BAABEY010000018">
    <property type="protein sequence ID" value="GAA4438214.1"/>
    <property type="molecule type" value="Genomic_DNA"/>
</dbReference>
<protein>
    <submittedName>
        <fullName evidence="6">Cellulase family glycosylhydrolase</fullName>
    </submittedName>
</protein>
<comment type="caution">
    <text evidence="6">The sequence shown here is derived from an EMBL/GenBank/DDBJ whole genome shotgun (WGS) entry which is preliminary data.</text>
</comment>
<dbReference type="InterPro" id="IPR017853">
    <property type="entry name" value="GH"/>
</dbReference>
<dbReference type="Proteomes" id="UP001501508">
    <property type="component" value="Unassembled WGS sequence"/>
</dbReference>
<reference evidence="7" key="1">
    <citation type="journal article" date="2019" name="Int. J. Syst. Evol. Microbiol.">
        <title>The Global Catalogue of Microorganisms (GCM) 10K type strain sequencing project: providing services to taxonomists for standard genome sequencing and annotation.</title>
        <authorList>
            <consortium name="The Broad Institute Genomics Platform"/>
            <consortium name="The Broad Institute Genome Sequencing Center for Infectious Disease"/>
            <person name="Wu L."/>
            <person name="Ma J."/>
        </authorList>
    </citation>
    <scope>NUCLEOTIDE SEQUENCE [LARGE SCALE GENOMIC DNA]</scope>
    <source>
        <strain evidence="7">JCM 31920</strain>
    </source>
</reference>
<evidence type="ECO:0000256" key="3">
    <source>
        <dbReference type="RuleBase" id="RU361153"/>
    </source>
</evidence>
<organism evidence="6 7">
    <name type="scientific">Ravibacter arvi</name>
    <dbReference type="NCBI Taxonomy" id="2051041"/>
    <lineage>
        <taxon>Bacteria</taxon>
        <taxon>Pseudomonadati</taxon>
        <taxon>Bacteroidota</taxon>
        <taxon>Cytophagia</taxon>
        <taxon>Cytophagales</taxon>
        <taxon>Spirosomataceae</taxon>
        <taxon>Ravibacter</taxon>
    </lineage>
</organism>
<dbReference type="SUPFAM" id="SSF51445">
    <property type="entry name" value="(Trans)glycosidases"/>
    <property type="match status" value="1"/>
</dbReference>